<dbReference type="AlphaFoldDB" id="A0A0R0CPC0"/>
<accession>A0A0R0CPC0</accession>
<dbReference type="SMART" id="SM00960">
    <property type="entry name" value="Robl_LC7"/>
    <property type="match status" value="1"/>
</dbReference>
<dbReference type="InterPro" id="IPR053141">
    <property type="entry name" value="Mycobact_SerProt_Inhib_Rv3364c"/>
</dbReference>
<dbReference type="Gene3D" id="3.30.450.30">
    <property type="entry name" value="Dynein light chain 2a, cytoplasmic"/>
    <property type="match status" value="1"/>
</dbReference>
<keyword evidence="3" id="KW-1185">Reference proteome</keyword>
<evidence type="ECO:0000313" key="2">
    <source>
        <dbReference type="EMBL" id="KRG68242.1"/>
    </source>
</evidence>
<protein>
    <recommendedName>
        <fullName evidence="1">Roadblock/LAMTOR2 domain-containing protein</fullName>
    </recommendedName>
</protein>
<dbReference type="SUPFAM" id="SSF103196">
    <property type="entry name" value="Roadblock/LC7 domain"/>
    <property type="match status" value="1"/>
</dbReference>
<organism evidence="2 3">
    <name type="scientific">Stenotrophomonas terrae</name>
    <dbReference type="NCBI Taxonomy" id="405446"/>
    <lineage>
        <taxon>Bacteria</taxon>
        <taxon>Pseudomonadati</taxon>
        <taxon>Pseudomonadota</taxon>
        <taxon>Gammaproteobacteria</taxon>
        <taxon>Lysobacterales</taxon>
        <taxon>Lysobacteraceae</taxon>
        <taxon>Stenotrophomonas</taxon>
    </lineage>
</organism>
<dbReference type="Pfam" id="PF03259">
    <property type="entry name" value="Robl_LC7"/>
    <property type="match status" value="1"/>
</dbReference>
<evidence type="ECO:0000313" key="3">
    <source>
        <dbReference type="Proteomes" id="UP000051863"/>
    </source>
</evidence>
<dbReference type="RefSeq" id="WP_057628034.1">
    <property type="nucleotide sequence ID" value="NZ_LDJJ01000023.1"/>
</dbReference>
<dbReference type="EMBL" id="LDJJ01000023">
    <property type="protein sequence ID" value="KRG68242.1"/>
    <property type="molecule type" value="Genomic_DNA"/>
</dbReference>
<dbReference type="PANTHER" id="PTHR36222">
    <property type="entry name" value="SERINE PROTEASE INHIBITOR RV3364C"/>
    <property type="match status" value="1"/>
</dbReference>
<dbReference type="Proteomes" id="UP000051863">
    <property type="component" value="Unassembled WGS sequence"/>
</dbReference>
<proteinExistence type="predicted"/>
<sequence length="138" mass="14491">MSEVKGMALLEDWEVKAIDIKLQEFADSVDGVRAAVVASVDGFVLAQAATQSSSGERLAAMTSAMLALASAVGRELALGTMDVLMLEASEGKVLMQSIPLPRGSLLLMAACGQRSVIGHVLWSARECGRKIQAELSAE</sequence>
<evidence type="ECO:0000259" key="1">
    <source>
        <dbReference type="SMART" id="SM00960"/>
    </source>
</evidence>
<reference evidence="2 3" key="1">
    <citation type="submission" date="2015-05" db="EMBL/GenBank/DDBJ databases">
        <title>Genome sequencing and analysis of members of genus Stenotrophomonas.</title>
        <authorList>
            <person name="Patil P.P."/>
            <person name="Midha S."/>
            <person name="Patil P.B."/>
        </authorList>
    </citation>
    <scope>NUCLEOTIDE SEQUENCE [LARGE SCALE GENOMIC DNA]</scope>
    <source>
        <strain evidence="2 3">DSM 18941</strain>
    </source>
</reference>
<gene>
    <name evidence="2" type="ORF">ABB27_07775</name>
</gene>
<feature type="domain" description="Roadblock/LAMTOR2" evidence="1">
    <location>
        <begin position="18"/>
        <end position="110"/>
    </location>
</feature>
<dbReference type="InterPro" id="IPR004942">
    <property type="entry name" value="Roadblock/LAMTOR2_dom"/>
</dbReference>
<comment type="caution">
    <text evidence="2">The sequence shown here is derived from an EMBL/GenBank/DDBJ whole genome shotgun (WGS) entry which is preliminary data.</text>
</comment>
<name>A0A0R0CPC0_9GAMM</name>
<dbReference type="PATRIC" id="fig|405446.3.peg.1000"/>
<dbReference type="PANTHER" id="PTHR36222:SF1">
    <property type="entry name" value="SERINE PROTEASE INHIBITOR RV3364C"/>
    <property type="match status" value="1"/>
</dbReference>